<proteinExistence type="predicted"/>
<keyword evidence="3" id="KW-0597">Phosphoprotein</keyword>
<dbReference type="Pfam" id="PF02518">
    <property type="entry name" value="HATPase_c"/>
    <property type="match status" value="1"/>
</dbReference>
<dbReference type="GO" id="GO:0005524">
    <property type="term" value="F:ATP binding"/>
    <property type="evidence" value="ECO:0007669"/>
    <property type="project" value="UniProtKB-KW"/>
</dbReference>
<comment type="caution">
    <text evidence="9">The sequence shown here is derived from an EMBL/GenBank/DDBJ whole genome shotgun (WGS) entry which is preliminary data.</text>
</comment>
<dbReference type="PANTHER" id="PTHR43047">
    <property type="entry name" value="TWO-COMPONENT HISTIDINE PROTEIN KINASE"/>
    <property type="match status" value="1"/>
</dbReference>
<evidence type="ECO:0000256" key="7">
    <source>
        <dbReference type="SAM" id="Phobius"/>
    </source>
</evidence>
<protein>
    <recommendedName>
        <fullName evidence="2">histidine kinase</fullName>
        <ecNumber evidence="2">2.7.13.3</ecNumber>
    </recommendedName>
</protein>
<keyword evidence="10" id="KW-1185">Reference proteome</keyword>
<dbReference type="RefSeq" id="WP_378960097.1">
    <property type="nucleotide sequence ID" value="NZ_JBHRXC010000016.1"/>
</dbReference>
<dbReference type="InterPro" id="IPR004358">
    <property type="entry name" value="Sig_transdc_His_kin-like_C"/>
</dbReference>
<dbReference type="Pfam" id="PF13181">
    <property type="entry name" value="TPR_8"/>
    <property type="match status" value="1"/>
</dbReference>
<evidence type="ECO:0000313" key="9">
    <source>
        <dbReference type="EMBL" id="MFC4196754.1"/>
    </source>
</evidence>
<evidence type="ECO:0000256" key="2">
    <source>
        <dbReference type="ARBA" id="ARBA00012438"/>
    </source>
</evidence>
<reference evidence="10" key="1">
    <citation type="journal article" date="2019" name="Int. J. Syst. Evol. Microbiol.">
        <title>The Global Catalogue of Microorganisms (GCM) 10K type strain sequencing project: providing services to taxonomists for standard genome sequencing and annotation.</title>
        <authorList>
            <consortium name="The Broad Institute Genomics Platform"/>
            <consortium name="The Broad Institute Genome Sequencing Center for Infectious Disease"/>
            <person name="Wu L."/>
            <person name="Ma J."/>
        </authorList>
    </citation>
    <scope>NUCLEOTIDE SEQUENCE [LARGE SCALE GENOMIC DNA]</scope>
    <source>
        <strain evidence="10">CCM 8689</strain>
    </source>
</reference>
<dbReference type="PANTHER" id="PTHR43047:SF72">
    <property type="entry name" value="OSMOSENSING HISTIDINE PROTEIN KINASE SLN1"/>
    <property type="match status" value="1"/>
</dbReference>
<feature type="coiled-coil region" evidence="6">
    <location>
        <begin position="362"/>
        <end position="389"/>
    </location>
</feature>
<accession>A0ABV8NJV9</accession>
<dbReference type="SUPFAM" id="SSF47384">
    <property type="entry name" value="Homodimeric domain of signal transducing histidine kinase"/>
    <property type="match status" value="1"/>
</dbReference>
<dbReference type="InterPro" id="IPR003594">
    <property type="entry name" value="HATPase_dom"/>
</dbReference>
<dbReference type="Proteomes" id="UP001595792">
    <property type="component" value="Unassembled WGS sequence"/>
</dbReference>
<evidence type="ECO:0000256" key="3">
    <source>
        <dbReference type="ARBA" id="ARBA00022553"/>
    </source>
</evidence>
<dbReference type="InterPro" id="IPR005467">
    <property type="entry name" value="His_kinase_dom"/>
</dbReference>
<dbReference type="Gene3D" id="1.25.40.10">
    <property type="entry name" value="Tetratricopeptide repeat domain"/>
    <property type="match status" value="1"/>
</dbReference>
<comment type="catalytic activity">
    <reaction evidence="1">
        <text>ATP + protein L-histidine = ADP + protein N-phospho-L-histidine.</text>
        <dbReference type="EC" id="2.7.13.3"/>
    </reaction>
</comment>
<dbReference type="SMART" id="SM00387">
    <property type="entry name" value="HATPase_c"/>
    <property type="match status" value="1"/>
</dbReference>
<dbReference type="EC" id="2.7.13.3" evidence="2"/>
<keyword evidence="7" id="KW-1133">Transmembrane helix</keyword>
<dbReference type="SMART" id="SM00388">
    <property type="entry name" value="HisKA"/>
    <property type="match status" value="1"/>
</dbReference>
<evidence type="ECO:0000259" key="8">
    <source>
        <dbReference type="PROSITE" id="PS50109"/>
    </source>
</evidence>
<dbReference type="InterPro" id="IPR011990">
    <property type="entry name" value="TPR-like_helical_dom_sf"/>
</dbReference>
<dbReference type="InterPro" id="IPR019734">
    <property type="entry name" value="TPR_rpt"/>
</dbReference>
<evidence type="ECO:0000256" key="6">
    <source>
        <dbReference type="SAM" id="Coils"/>
    </source>
</evidence>
<gene>
    <name evidence="9" type="ORF">ACFOUY_08590</name>
</gene>
<dbReference type="PRINTS" id="PR00344">
    <property type="entry name" value="BCTRLSENSOR"/>
</dbReference>
<keyword evidence="9" id="KW-0547">Nucleotide-binding</keyword>
<dbReference type="PROSITE" id="PS50109">
    <property type="entry name" value="HIS_KIN"/>
    <property type="match status" value="1"/>
</dbReference>
<evidence type="ECO:0000313" key="10">
    <source>
        <dbReference type="Proteomes" id="UP001595792"/>
    </source>
</evidence>
<dbReference type="EMBL" id="JBHSBY010000038">
    <property type="protein sequence ID" value="MFC4196754.1"/>
    <property type="molecule type" value="Genomic_DNA"/>
</dbReference>
<dbReference type="InterPro" id="IPR036097">
    <property type="entry name" value="HisK_dim/P_sf"/>
</dbReference>
<dbReference type="SMART" id="SM00028">
    <property type="entry name" value="TPR"/>
    <property type="match status" value="3"/>
</dbReference>
<evidence type="ECO:0000256" key="4">
    <source>
        <dbReference type="ARBA" id="ARBA00022679"/>
    </source>
</evidence>
<sequence length="684" mass="78794">MVHNRTIIILLSILLWSCKPPLKNNPDNKLAVDKIIDEATNLYDLEQPDKANSFLHSSFNTLKNPGIGDLWQKYNLKGKRIFLALRIKNDTAGLAKAKIYADSMFNIIKDNKVEERYNKQLYSSYIFKGDIELEYEAYYQAYKYFYSGKILADKTLTDCDKSDFYNRFAALCFLQGKFKQAAHLYLEAYRGKQKCETNFKNYQEIQGALDNAGLSYQNIKMTDSAFICYQKALKFIDENAYRFPSKKNFIREARGVVFHNIGDIYLDSGKNEQAEFYFNKSIENNGSVGIEKRNAQVAQLKLARLYLNLGELKKTKVLIDKSRIQIDSIPNERCELLWLKLNIDYLNFTHQYAESSRYLNSFLTLQQKINNKERKLNEADANNEFFNLKKDYELSLLTKENQLNSLYLILAVGFSVMASFILYQMWKNFKTSKKTNIPLTLLNKQVNEQNLNLQDTLNALEQSQEENKRVMKVVAHDLRSPIGAIVSLAGFMMEDEKLQTEELQMISLIKSSGSDSLKFVNELLNRESTVRELDKELVDLNTLLTYCVNLLQYKADEKKQKIILKSRSISFNLNREKIWRVVSNLITNAIKFSYPESEINVNLDIEIDKVLITVTDKGMGIPNEMISTIFTISEDIKRAGTEGEKSFGMGLVISKQIVEAHGGKLWVESIPSNGTTFYVELPIV</sequence>
<feature type="coiled-coil region" evidence="6">
    <location>
        <begin position="443"/>
        <end position="473"/>
    </location>
</feature>
<feature type="domain" description="Histidine kinase" evidence="8">
    <location>
        <begin position="473"/>
        <end position="684"/>
    </location>
</feature>
<keyword evidence="6" id="KW-0175">Coiled coil</keyword>
<organism evidence="9 10">
    <name type="scientific">Pedobacter jamesrossensis</name>
    <dbReference type="NCBI Taxonomy" id="1908238"/>
    <lineage>
        <taxon>Bacteria</taxon>
        <taxon>Pseudomonadati</taxon>
        <taxon>Bacteroidota</taxon>
        <taxon>Sphingobacteriia</taxon>
        <taxon>Sphingobacteriales</taxon>
        <taxon>Sphingobacteriaceae</taxon>
        <taxon>Pedobacter</taxon>
    </lineage>
</organism>
<dbReference type="SUPFAM" id="SSF55874">
    <property type="entry name" value="ATPase domain of HSP90 chaperone/DNA topoisomerase II/histidine kinase"/>
    <property type="match status" value="1"/>
</dbReference>
<keyword evidence="9" id="KW-0067">ATP-binding</keyword>
<dbReference type="CDD" id="cd00075">
    <property type="entry name" value="HATPase"/>
    <property type="match status" value="1"/>
</dbReference>
<keyword evidence="7" id="KW-0812">Transmembrane</keyword>
<keyword evidence="4" id="KW-0808">Transferase</keyword>
<dbReference type="SUPFAM" id="SSF48452">
    <property type="entry name" value="TPR-like"/>
    <property type="match status" value="1"/>
</dbReference>
<keyword evidence="7" id="KW-0472">Membrane</keyword>
<feature type="transmembrane region" description="Helical" evidence="7">
    <location>
        <begin position="406"/>
        <end position="426"/>
    </location>
</feature>
<evidence type="ECO:0000256" key="1">
    <source>
        <dbReference type="ARBA" id="ARBA00000085"/>
    </source>
</evidence>
<dbReference type="Gene3D" id="3.30.565.10">
    <property type="entry name" value="Histidine kinase-like ATPase, C-terminal domain"/>
    <property type="match status" value="1"/>
</dbReference>
<dbReference type="InterPro" id="IPR036890">
    <property type="entry name" value="HATPase_C_sf"/>
</dbReference>
<dbReference type="CDD" id="cd00082">
    <property type="entry name" value="HisKA"/>
    <property type="match status" value="1"/>
</dbReference>
<dbReference type="Gene3D" id="1.10.287.130">
    <property type="match status" value="1"/>
</dbReference>
<keyword evidence="5" id="KW-0418">Kinase</keyword>
<name>A0ABV8NJV9_9SPHI</name>
<dbReference type="InterPro" id="IPR003661">
    <property type="entry name" value="HisK_dim/P_dom"/>
</dbReference>
<evidence type="ECO:0000256" key="5">
    <source>
        <dbReference type="ARBA" id="ARBA00022777"/>
    </source>
</evidence>